<keyword evidence="11" id="KW-1185">Reference proteome</keyword>
<dbReference type="GO" id="GO:0004518">
    <property type="term" value="F:nuclease activity"/>
    <property type="evidence" value="ECO:0007669"/>
    <property type="project" value="UniProtKB-KW"/>
</dbReference>
<evidence type="ECO:0000256" key="2">
    <source>
        <dbReference type="ARBA" id="ARBA00004123"/>
    </source>
</evidence>
<comment type="similarity">
    <text evidence="3">Belongs to the HARBI1 family.</text>
</comment>
<protein>
    <recommendedName>
        <fullName evidence="9">DDE Tnp4 domain-containing protein</fullName>
    </recommendedName>
</protein>
<evidence type="ECO:0000256" key="6">
    <source>
        <dbReference type="ARBA" id="ARBA00022801"/>
    </source>
</evidence>
<proteinExistence type="inferred from homology"/>
<dbReference type="GO" id="GO:0016787">
    <property type="term" value="F:hydrolase activity"/>
    <property type="evidence" value="ECO:0007669"/>
    <property type="project" value="UniProtKB-KW"/>
</dbReference>
<evidence type="ECO:0000259" key="9">
    <source>
        <dbReference type="Pfam" id="PF13359"/>
    </source>
</evidence>
<keyword evidence="5" id="KW-0479">Metal-binding</keyword>
<keyword evidence="8" id="KW-0732">Signal</keyword>
<evidence type="ECO:0000256" key="7">
    <source>
        <dbReference type="ARBA" id="ARBA00023242"/>
    </source>
</evidence>
<dbReference type="EMBL" id="OZ034815">
    <property type="protein sequence ID" value="CAL1368575.1"/>
    <property type="molecule type" value="Genomic_DNA"/>
</dbReference>
<dbReference type="GO" id="GO:0005634">
    <property type="term" value="C:nucleus"/>
    <property type="evidence" value="ECO:0007669"/>
    <property type="project" value="UniProtKB-SubCell"/>
</dbReference>
<evidence type="ECO:0000313" key="11">
    <source>
        <dbReference type="Proteomes" id="UP001497516"/>
    </source>
</evidence>
<evidence type="ECO:0000256" key="3">
    <source>
        <dbReference type="ARBA" id="ARBA00006958"/>
    </source>
</evidence>
<gene>
    <name evidence="10" type="ORF">LTRI10_LOCUS11640</name>
</gene>
<dbReference type="InterPro" id="IPR027806">
    <property type="entry name" value="HARBI1_dom"/>
</dbReference>
<keyword evidence="4" id="KW-0540">Nuclease</keyword>
<comment type="subcellular location">
    <subcellularLocation>
        <location evidence="2">Nucleus</location>
    </subcellularLocation>
</comment>
<dbReference type="Pfam" id="PF13359">
    <property type="entry name" value="DDE_Tnp_4"/>
    <property type="match status" value="1"/>
</dbReference>
<keyword evidence="7" id="KW-0539">Nucleus</keyword>
<evidence type="ECO:0000256" key="8">
    <source>
        <dbReference type="SAM" id="SignalP"/>
    </source>
</evidence>
<dbReference type="PANTHER" id="PTHR22930:SF281">
    <property type="entry name" value="NUCLEASE"/>
    <property type="match status" value="1"/>
</dbReference>
<dbReference type="AlphaFoldDB" id="A0AAV2D855"/>
<reference evidence="10 11" key="1">
    <citation type="submission" date="2024-04" db="EMBL/GenBank/DDBJ databases">
        <authorList>
            <person name="Fracassetti M."/>
        </authorList>
    </citation>
    <scope>NUCLEOTIDE SEQUENCE [LARGE SCALE GENOMIC DNA]</scope>
</reference>
<comment type="cofactor">
    <cofactor evidence="1">
        <name>a divalent metal cation</name>
        <dbReference type="ChEBI" id="CHEBI:60240"/>
    </cofactor>
</comment>
<evidence type="ECO:0000313" key="10">
    <source>
        <dbReference type="EMBL" id="CAL1368575.1"/>
    </source>
</evidence>
<feature type="chain" id="PRO_5043942998" description="DDE Tnp4 domain-containing protein" evidence="8">
    <location>
        <begin position="23"/>
        <end position="181"/>
    </location>
</feature>
<name>A0AAV2D855_9ROSI</name>
<dbReference type="InterPro" id="IPR045249">
    <property type="entry name" value="HARBI1-like"/>
</dbReference>
<feature type="signal peptide" evidence="8">
    <location>
        <begin position="1"/>
        <end position="22"/>
    </location>
</feature>
<accession>A0AAV2D855</accession>
<organism evidence="10 11">
    <name type="scientific">Linum trigynum</name>
    <dbReference type="NCBI Taxonomy" id="586398"/>
    <lineage>
        <taxon>Eukaryota</taxon>
        <taxon>Viridiplantae</taxon>
        <taxon>Streptophyta</taxon>
        <taxon>Embryophyta</taxon>
        <taxon>Tracheophyta</taxon>
        <taxon>Spermatophyta</taxon>
        <taxon>Magnoliopsida</taxon>
        <taxon>eudicotyledons</taxon>
        <taxon>Gunneridae</taxon>
        <taxon>Pentapetalae</taxon>
        <taxon>rosids</taxon>
        <taxon>fabids</taxon>
        <taxon>Malpighiales</taxon>
        <taxon>Linaceae</taxon>
        <taxon>Linum</taxon>
    </lineage>
</organism>
<sequence>MILFFFLIKFVNKYYLVDGGYANEPGFLAPYRVTRYHLQLWRGNTPKNYKELFNLRHSLARSYVERAFGLLKKRWGILRAAGFYDVKTQVRIINACCILHNFIRDECPHDALLDEVDQELEDALDNDSYDSDEDEITTVRATNEWTLFRDNLAKEMFEQYKAISRSESSELVLYFLLDMPL</sequence>
<evidence type="ECO:0000256" key="4">
    <source>
        <dbReference type="ARBA" id="ARBA00022722"/>
    </source>
</evidence>
<keyword evidence="6" id="KW-0378">Hydrolase</keyword>
<dbReference type="Proteomes" id="UP001497516">
    <property type="component" value="Chromosome 2"/>
</dbReference>
<dbReference type="GO" id="GO:0046872">
    <property type="term" value="F:metal ion binding"/>
    <property type="evidence" value="ECO:0007669"/>
    <property type="project" value="UniProtKB-KW"/>
</dbReference>
<evidence type="ECO:0000256" key="5">
    <source>
        <dbReference type="ARBA" id="ARBA00022723"/>
    </source>
</evidence>
<evidence type="ECO:0000256" key="1">
    <source>
        <dbReference type="ARBA" id="ARBA00001968"/>
    </source>
</evidence>
<feature type="domain" description="DDE Tnp4" evidence="9">
    <location>
        <begin position="12"/>
        <end position="101"/>
    </location>
</feature>
<dbReference type="PANTHER" id="PTHR22930">
    <property type="match status" value="1"/>
</dbReference>